<evidence type="ECO:0000256" key="3">
    <source>
        <dbReference type="RuleBase" id="RU000363"/>
    </source>
</evidence>
<dbReference type="PANTHER" id="PTHR44196">
    <property type="entry name" value="DEHYDROGENASE/REDUCTASE SDR FAMILY MEMBER 7B"/>
    <property type="match status" value="1"/>
</dbReference>
<evidence type="ECO:0000256" key="1">
    <source>
        <dbReference type="ARBA" id="ARBA00006484"/>
    </source>
</evidence>
<accession>A0A545UK70</accession>
<dbReference type="PROSITE" id="PS00061">
    <property type="entry name" value="ADH_SHORT"/>
    <property type="match status" value="1"/>
</dbReference>
<dbReference type="AlphaFoldDB" id="A0A545UK70"/>
<protein>
    <submittedName>
        <fullName evidence="4">SDR family NAD(P)-dependent oxidoreductase</fullName>
    </submittedName>
</protein>
<dbReference type="Pfam" id="PF00106">
    <property type="entry name" value="adh_short"/>
    <property type="match status" value="1"/>
</dbReference>
<dbReference type="Gene3D" id="3.40.50.720">
    <property type="entry name" value="NAD(P)-binding Rossmann-like Domain"/>
    <property type="match status" value="1"/>
</dbReference>
<keyword evidence="5" id="KW-1185">Reference proteome</keyword>
<dbReference type="InterPro" id="IPR036291">
    <property type="entry name" value="NAD(P)-bd_dom_sf"/>
</dbReference>
<gene>
    <name evidence="4" type="ORF">FLL46_00245</name>
</gene>
<dbReference type="GO" id="GO:0016020">
    <property type="term" value="C:membrane"/>
    <property type="evidence" value="ECO:0007669"/>
    <property type="project" value="TreeGrafter"/>
</dbReference>
<keyword evidence="2" id="KW-0560">Oxidoreductase</keyword>
<evidence type="ECO:0000313" key="4">
    <source>
        <dbReference type="EMBL" id="TQV89858.1"/>
    </source>
</evidence>
<name>A0A545UK70_9GAMM</name>
<dbReference type="Proteomes" id="UP000315439">
    <property type="component" value="Unassembled WGS sequence"/>
</dbReference>
<comment type="caution">
    <text evidence="4">The sequence shown here is derived from an EMBL/GenBank/DDBJ whole genome shotgun (WGS) entry which is preliminary data.</text>
</comment>
<reference evidence="4 5" key="1">
    <citation type="submission" date="2019-07" db="EMBL/GenBank/DDBJ databases">
        <title>Draft genome for Aliikangiella sp. M105.</title>
        <authorList>
            <person name="Wang G."/>
        </authorList>
    </citation>
    <scope>NUCLEOTIDE SEQUENCE [LARGE SCALE GENOMIC DNA]</scope>
    <source>
        <strain evidence="4 5">M105</strain>
    </source>
</reference>
<dbReference type="PANTHER" id="PTHR44196:SF1">
    <property type="entry name" value="DEHYDROGENASE_REDUCTASE SDR FAMILY MEMBER 7B"/>
    <property type="match status" value="1"/>
</dbReference>
<organism evidence="4 5">
    <name type="scientific">Aliikangiella coralliicola</name>
    <dbReference type="NCBI Taxonomy" id="2592383"/>
    <lineage>
        <taxon>Bacteria</taxon>
        <taxon>Pseudomonadati</taxon>
        <taxon>Pseudomonadota</taxon>
        <taxon>Gammaproteobacteria</taxon>
        <taxon>Oceanospirillales</taxon>
        <taxon>Pleioneaceae</taxon>
        <taxon>Aliikangiella</taxon>
    </lineage>
</organism>
<dbReference type="PRINTS" id="PR00080">
    <property type="entry name" value="SDRFAMILY"/>
</dbReference>
<evidence type="ECO:0000256" key="2">
    <source>
        <dbReference type="ARBA" id="ARBA00023002"/>
    </source>
</evidence>
<evidence type="ECO:0000313" key="5">
    <source>
        <dbReference type="Proteomes" id="UP000315439"/>
    </source>
</evidence>
<dbReference type="InterPro" id="IPR002347">
    <property type="entry name" value="SDR_fam"/>
</dbReference>
<dbReference type="EMBL" id="VIKS01000001">
    <property type="protein sequence ID" value="TQV89858.1"/>
    <property type="molecule type" value="Genomic_DNA"/>
</dbReference>
<proteinExistence type="inferred from homology"/>
<dbReference type="SUPFAM" id="SSF51735">
    <property type="entry name" value="NAD(P)-binding Rossmann-fold domains"/>
    <property type="match status" value="1"/>
</dbReference>
<sequence length="244" mass="26638">MELKNKTIVITGGTSGIGYQMVRLLSPHNTIIVVARSEKNLKKLLEKFPGIKTFPADLSKPEVYETLAAQIMKEHPKIDALINNAAIQHTPTFLDNDFAYESIVSEINLNFTSVCSLTYLLLPALKNGNTESVIANINSGLALAPKISSAVYCATKGAMNTFSQSLSYQLEHTNIRVMQMFLPLVDTPMTTGRGKGKISAQQAATDILLEIEKGVKVGNIGKVKLLRILLVAVPWLARKIMKGV</sequence>
<dbReference type="GO" id="GO:0016491">
    <property type="term" value="F:oxidoreductase activity"/>
    <property type="evidence" value="ECO:0007669"/>
    <property type="project" value="UniProtKB-KW"/>
</dbReference>
<comment type="similarity">
    <text evidence="1 3">Belongs to the short-chain dehydrogenases/reductases (SDR) family.</text>
</comment>
<dbReference type="InterPro" id="IPR020904">
    <property type="entry name" value="Sc_DH/Rdtase_CS"/>
</dbReference>
<dbReference type="OrthoDB" id="9803111at2"/>
<dbReference type="PRINTS" id="PR00081">
    <property type="entry name" value="GDHRDH"/>
</dbReference>